<dbReference type="Proteomes" id="UP001597068">
    <property type="component" value="Unassembled WGS sequence"/>
</dbReference>
<protein>
    <submittedName>
        <fullName evidence="3">WXG100 family type VII secretion target</fullName>
    </submittedName>
</protein>
<evidence type="ECO:0000259" key="2">
    <source>
        <dbReference type="Pfam" id="PF23275"/>
    </source>
</evidence>
<evidence type="ECO:0000256" key="1">
    <source>
        <dbReference type="SAM" id="MobiDB-lite"/>
    </source>
</evidence>
<dbReference type="EMBL" id="JBHTIL010000001">
    <property type="protein sequence ID" value="MFD0926484.1"/>
    <property type="molecule type" value="Genomic_DNA"/>
</dbReference>
<keyword evidence="4" id="KW-1185">Reference proteome</keyword>
<gene>
    <name evidence="3" type="ORF">ACFQ04_12140</name>
</gene>
<comment type="caution">
    <text evidence="3">The sequence shown here is derived from an EMBL/GenBank/DDBJ whole genome shotgun (WGS) entry which is preliminary data.</text>
</comment>
<accession>A0ABW3G7B1</accession>
<organism evidence="3 4">
    <name type="scientific">Williamsia deligens</name>
    <dbReference type="NCBI Taxonomy" id="321325"/>
    <lineage>
        <taxon>Bacteria</taxon>
        <taxon>Bacillati</taxon>
        <taxon>Actinomycetota</taxon>
        <taxon>Actinomycetes</taxon>
        <taxon>Mycobacteriales</taxon>
        <taxon>Nocardiaceae</taxon>
        <taxon>Williamsia</taxon>
    </lineage>
</organism>
<dbReference type="RefSeq" id="WP_253645643.1">
    <property type="nucleotide sequence ID" value="NZ_BAAAMO010000002.1"/>
</dbReference>
<dbReference type="SUPFAM" id="SSF140453">
    <property type="entry name" value="EsxAB dimer-like"/>
    <property type="match status" value="1"/>
</dbReference>
<name>A0ABW3G7B1_9NOCA</name>
<feature type="compositionally biased region" description="Basic and acidic residues" evidence="1">
    <location>
        <begin position="187"/>
        <end position="196"/>
    </location>
</feature>
<dbReference type="InterPro" id="IPR036689">
    <property type="entry name" value="ESAT-6-like_sf"/>
</dbReference>
<evidence type="ECO:0000313" key="4">
    <source>
        <dbReference type="Proteomes" id="UP001597068"/>
    </source>
</evidence>
<feature type="domain" description="TPR repeat" evidence="2">
    <location>
        <begin position="206"/>
        <end position="444"/>
    </location>
</feature>
<feature type="region of interest" description="Disordered" evidence="1">
    <location>
        <begin position="649"/>
        <end position="669"/>
    </location>
</feature>
<feature type="region of interest" description="Disordered" evidence="1">
    <location>
        <begin position="177"/>
        <end position="196"/>
    </location>
</feature>
<dbReference type="InterPro" id="IPR057037">
    <property type="entry name" value="TPR_rep_actino"/>
</dbReference>
<reference evidence="4" key="1">
    <citation type="journal article" date="2019" name="Int. J. Syst. Evol. Microbiol.">
        <title>The Global Catalogue of Microorganisms (GCM) 10K type strain sequencing project: providing services to taxonomists for standard genome sequencing and annotation.</title>
        <authorList>
            <consortium name="The Broad Institute Genomics Platform"/>
            <consortium name="The Broad Institute Genome Sequencing Center for Infectious Disease"/>
            <person name="Wu L."/>
            <person name="Ma J."/>
        </authorList>
    </citation>
    <scope>NUCLEOTIDE SEQUENCE [LARGE SCALE GENOMIC DNA]</scope>
    <source>
        <strain evidence="4">CCUG 50873</strain>
    </source>
</reference>
<proteinExistence type="predicted"/>
<dbReference type="Pfam" id="PF23275">
    <property type="entry name" value="TPR_23"/>
    <property type="match status" value="1"/>
</dbReference>
<sequence length="757" mass="79950">MSGLTRSQLESWQPEQLETMAASWRKTGASIESLFSRYVDAVNQTSGSYWEGIAAESAQSRATADKKTAIRVVDTLENLASTAEQGYHAIDAHVKAAKSAIQGAESNQFSVGEDFTVTDLIAGPPSDGAREAARVSWQTAINDAAIAAFNADLTTKQTLDGLRSGLIATFTNAATLSGQQGTSDGRQLVEHPNDLSPEEQERLKDAGSLTPDQIARLQAGDTAAIPASQMEYINALSRSLDGKSPQEIKAAMDKMPPESRSAVANALQIGSNSKVTASVVGDKDVPTNGGMALLPKQMQASLTRDDLVRTSTPGRVGAPGSGAADKQFALSGVANNQAIAAIAGGGDHRLQAGSDLDRSLADVGAKYLHAQVQVEQSPHASLMVDGHGAEPGHALTESIFSNIGDDKNVVASMVNDPHTGMQFVNDVQTHGWSDDGKAVGRLFTFGDNDFDNPRTGQIMEAVARASSSNDAWATLSSIPGTDGKSVGELNPELLRTLSKSMAPYISDLAGAAHSPGFSTGDWADDGNGKYVGAANVFALMNTDDQAGQVFDAAAYNHQLGLEHTYGQNPTAPGSGADLVGAGRVQGLVDEGTYLAARDEYGEQAVQQAYERKEQAFNQMNNLAGLGISHLPVGSDEAQTALNMGGDQLKNALIGSKPDSGPSPDAPEPLGPRVNMNYWNVLQGAGKLDPAVTNEFPWAVNEDGTLRSYQEMRSSGVNDTDVTNGLEKMFNSLNNRRDSTSFDEAYDTVVQYRHDDKK</sequence>
<evidence type="ECO:0000313" key="3">
    <source>
        <dbReference type="EMBL" id="MFD0926484.1"/>
    </source>
</evidence>